<evidence type="ECO:0000256" key="1">
    <source>
        <dbReference type="ARBA" id="ARBA00023239"/>
    </source>
</evidence>
<dbReference type="STRING" id="1121925.SAMN02746011_01501"/>
<feature type="binding site" evidence="3">
    <location>
        <begin position="6"/>
        <end position="11"/>
    </location>
    <ligand>
        <name>substrate</name>
    </ligand>
</feature>
<dbReference type="EMBL" id="FUWO01000013">
    <property type="protein sequence ID" value="SJZ68855.1"/>
    <property type="molecule type" value="Genomic_DNA"/>
</dbReference>
<dbReference type="InterPro" id="IPR013024">
    <property type="entry name" value="GGCT-like"/>
</dbReference>
<dbReference type="Pfam" id="PF06094">
    <property type="entry name" value="GGACT"/>
    <property type="match status" value="1"/>
</dbReference>
<dbReference type="Gene3D" id="3.10.490.10">
    <property type="entry name" value="Gamma-glutamyl cyclotransferase-like"/>
    <property type="match status" value="1"/>
</dbReference>
<dbReference type="PANTHER" id="PTHR12935:SF0">
    <property type="entry name" value="GAMMA-GLUTAMYLCYCLOTRANSFERASE"/>
    <property type="match status" value="1"/>
</dbReference>
<reference evidence="6" key="1">
    <citation type="submission" date="2017-02" db="EMBL/GenBank/DDBJ databases">
        <authorList>
            <person name="Varghese N."/>
            <person name="Submissions S."/>
        </authorList>
    </citation>
    <scope>NUCLEOTIDE SEQUENCE [LARGE SCALE GENOMIC DNA]</scope>
    <source>
        <strain evidence="6">DSM 15739</strain>
    </source>
</reference>
<dbReference type="CDD" id="cd06661">
    <property type="entry name" value="GGCT_like"/>
    <property type="match status" value="1"/>
</dbReference>
<dbReference type="AlphaFoldDB" id="A0A1T4MPY9"/>
<dbReference type="OrthoDB" id="158990at2"/>
<evidence type="ECO:0000256" key="3">
    <source>
        <dbReference type="PIRSR" id="PIRSR617939-2"/>
    </source>
</evidence>
<dbReference type="SUPFAM" id="SSF110857">
    <property type="entry name" value="Gamma-glutamyl cyclotransferase-like"/>
    <property type="match status" value="1"/>
</dbReference>
<gene>
    <name evidence="5" type="ORF">SAMN02746011_01501</name>
</gene>
<keyword evidence="6" id="KW-1185">Reference proteome</keyword>
<name>A0A1T4MPY9_9LACT</name>
<dbReference type="InterPro" id="IPR036568">
    <property type="entry name" value="GGCT-like_sf"/>
</dbReference>
<dbReference type="Proteomes" id="UP000189941">
    <property type="component" value="Unassembled WGS sequence"/>
</dbReference>
<dbReference type="InterPro" id="IPR017939">
    <property type="entry name" value="G-Glutamylcylcotransferase"/>
</dbReference>
<keyword evidence="1" id="KW-0456">Lyase</keyword>
<feature type="active site" description="Proton acceptor" evidence="2">
    <location>
        <position position="78"/>
    </location>
</feature>
<organism evidence="5 6">
    <name type="scientific">Globicatella sulfidifaciens DSM 15739</name>
    <dbReference type="NCBI Taxonomy" id="1121925"/>
    <lineage>
        <taxon>Bacteria</taxon>
        <taxon>Bacillati</taxon>
        <taxon>Bacillota</taxon>
        <taxon>Bacilli</taxon>
        <taxon>Lactobacillales</taxon>
        <taxon>Aerococcaceae</taxon>
        <taxon>Globicatella</taxon>
    </lineage>
</organism>
<keyword evidence="5" id="KW-0808">Transferase</keyword>
<feature type="binding site" evidence="3">
    <location>
        <position position="118"/>
    </location>
    <ligand>
        <name>substrate</name>
    </ligand>
</feature>
<evidence type="ECO:0000256" key="2">
    <source>
        <dbReference type="PIRSR" id="PIRSR617939-1"/>
    </source>
</evidence>
<feature type="domain" description="Gamma-glutamylcyclotransferase AIG2-like" evidence="4">
    <location>
        <begin position="7"/>
        <end position="109"/>
    </location>
</feature>
<dbReference type="GO" id="GO:0003839">
    <property type="term" value="F:gamma-glutamylcyclotransferase activity"/>
    <property type="evidence" value="ECO:0007669"/>
    <property type="project" value="InterPro"/>
</dbReference>
<dbReference type="GO" id="GO:0016740">
    <property type="term" value="F:transferase activity"/>
    <property type="evidence" value="ECO:0007669"/>
    <property type="project" value="UniProtKB-KW"/>
</dbReference>
<dbReference type="PANTHER" id="PTHR12935">
    <property type="entry name" value="GAMMA-GLUTAMYLCYCLOTRANSFERASE"/>
    <property type="match status" value="1"/>
</dbReference>
<evidence type="ECO:0000313" key="6">
    <source>
        <dbReference type="Proteomes" id="UP000189941"/>
    </source>
</evidence>
<protein>
    <submittedName>
        <fullName evidence="5">Gamma-glutamyl cyclotransferase, AIG2-like</fullName>
    </submittedName>
</protein>
<dbReference type="InterPro" id="IPR009288">
    <property type="entry name" value="AIG2-like_dom"/>
</dbReference>
<evidence type="ECO:0000259" key="4">
    <source>
        <dbReference type="Pfam" id="PF06094"/>
    </source>
</evidence>
<proteinExistence type="predicted"/>
<sequence length="161" mass="18169">MMGKLYIAYGSNLNLEQMANRCPTAKVVGPSEIKGHKLVFRGPHAHAVATVEPCKGESVPVLVWQITSSDEKALDRYEGWPHLYRKEMMKVKVDKKTVNAMVYIMNEGRPLEQPSCYYYSTILEGYQSAGFDVEYLRRAVENSYKKDGVTLENESNGGKLV</sequence>
<accession>A0A1T4MPY9</accession>
<dbReference type="RefSeq" id="WP_078756219.1">
    <property type="nucleotide sequence ID" value="NZ_FUWO01000013.1"/>
</dbReference>
<evidence type="ECO:0000313" key="5">
    <source>
        <dbReference type="EMBL" id="SJZ68855.1"/>
    </source>
</evidence>